<comment type="caution">
    <text evidence="1">The sequence shown here is derived from an EMBL/GenBank/DDBJ whole genome shotgun (WGS) entry which is preliminary data.</text>
</comment>
<keyword evidence="2" id="KW-1185">Reference proteome</keyword>
<sequence>MSKKARTKEEARVEPVQAEVVKEVEMIDISSEAGPSSFESEVAITEDIPVDLDAQFAYLDQMKYNLVYLNGLTISQINEEYEKCISSQDRDGDHREFVVEPGEWTSLQESLNIDDLPPEELYHQNPEEMTTVDMRCHTLNFPQTGYPLGV</sequence>
<dbReference type="AlphaFoldDB" id="A0AAD8KS03"/>
<gene>
    <name evidence="1" type="ORF">QVD17_16711</name>
</gene>
<name>A0AAD8KS03_TARER</name>
<evidence type="ECO:0000313" key="2">
    <source>
        <dbReference type="Proteomes" id="UP001229421"/>
    </source>
</evidence>
<evidence type="ECO:0000313" key="1">
    <source>
        <dbReference type="EMBL" id="KAK1427948.1"/>
    </source>
</evidence>
<dbReference type="EMBL" id="JAUHHV010000004">
    <property type="protein sequence ID" value="KAK1427948.1"/>
    <property type="molecule type" value="Genomic_DNA"/>
</dbReference>
<organism evidence="1 2">
    <name type="scientific">Tagetes erecta</name>
    <name type="common">African marigold</name>
    <dbReference type="NCBI Taxonomy" id="13708"/>
    <lineage>
        <taxon>Eukaryota</taxon>
        <taxon>Viridiplantae</taxon>
        <taxon>Streptophyta</taxon>
        <taxon>Embryophyta</taxon>
        <taxon>Tracheophyta</taxon>
        <taxon>Spermatophyta</taxon>
        <taxon>Magnoliopsida</taxon>
        <taxon>eudicotyledons</taxon>
        <taxon>Gunneridae</taxon>
        <taxon>Pentapetalae</taxon>
        <taxon>asterids</taxon>
        <taxon>campanulids</taxon>
        <taxon>Asterales</taxon>
        <taxon>Asteraceae</taxon>
        <taxon>Asteroideae</taxon>
        <taxon>Heliantheae alliance</taxon>
        <taxon>Tageteae</taxon>
        <taxon>Tagetes</taxon>
    </lineage>
</organism>
<accession>A0AAD8KS03</accession>
<reference evidence="1" key="1">
    <citation type="journal article" date="2023" name="bioRxiv">
        <title>Improved chromosome-level genome assembly for marigold (Tagetes erecta).</title>
        <authorList>
            <person name="Jiang F."/>
            <person name="Yuan L."/>
            <person name="Wang S."/>
            <person name="Wang H."/>
            <person name="Xu D."/>
            <person name="Wang A."/>
            <person name="Fan W."/>
        </authorList>
    </citation>
    <scope>NUCLEOTIDE SEQUENCE</scope>
    <source>
        <strain evidence="1">WSJ</strain>
        <tissue evidence="1">Leaf</tissue>
    </source>
</reference>
<proteinExistence type="predicted"/>
<dbReference type="Proteomes" id="UP001229421">
    <property type="component" value="Unassembled WGS sequence"/>
</dbReference>
<protein>
    <submittedName>
        <fullName evidence="1">Uncharacterized protein</fullName>
    </submittedName>
</protein>